<gene>
    <name evidence="1" type="ORF">GA0061070_101015</name>
</gene>
<accession>A0A1C4C4N5</accession>
<dbReference type="PIRSF" id="PIRSF028304">
    <property type="entry name" value="UCP028304"/>
    <property type="match status" value="1"/>
</dbReference>
<name>A0A1C4C4N5_9ENTR</name>
<organism evidence="1 2">
    <name type="scientific">Kosakonia oryziphila</name>
    <dbReference type="NCBI Taxonomy" id="1005667"/>
    <lineage>
        <taxon>Bacteria</taxon>
        <taxon>Pseudomonadati</taxon>
        <taxon>Pseudomonadota</taxon>
        <taxon>Gammaproteobacteria</taxon>
        <taxon>Enterobacterales</taxon>
        <taxon>Enterobacteriaceae</taxon>
        <taxon>Kosakonia</taxon>
    </lineage>
</organism>
<reference evidence="2" key="1">
    <citation type="submission" date="2016-08" db="EMBL/GenBank/DDBJ databases">
        <authorList>
            <person name="Varghese N."/>
            <person name="Submissions Spin"/>
        </authorList>
    </citation>
    <scope>NUCLEOTIDE SEQUENCE [LARGE SCALE GENOMIC DNA]</scope>
    <source>
        <strain evidence="2">REICA_142</strain>
    </source>
</reference>
<dbReference type="InterPro" id="IPR010272">
    <property type="entry name" value="T6SS_TssF"/>
</dbReference>
<dbReference type="EMBL" id="FMBC01000010">
    <property type="protein sequence ID" value="SCC14086.1"/>
    <property type="molecule type" value="Genomic_DNA"/>
</dbReference>
<dbReference type="NCBIfam" id="TIGR03359">
    <property type="entry name" value="VI_chp_6"/>
    <property type="match status" value="1"/>
</dbReference>
<evidence type="ECO:0000313" key="1">
    <source>
        <dbReference type="EMBL" id="SCC14086.1"/>
    </source>
</evidence>
<evidence type="ECO:0000313" key="2">
    <source>
        <dbReference type="Proteomes" id="UP000198515"/>
    </source>
</evidence>
<protein>
    <submittedName>
        <fullName evidence="1">Type VI secretion system protein ImpG</fullName>
    </submittedName>
</protein>
<dbReference type="AlphaFoldDB" id="A0A1C4C4N5"/>
<sequence length="635" mass="72585">MLRNLTGYKVEHNFLDYYNQELTFVREMAREFAERHPKIAGRLGMQGIETADPYVERLIEAFCFLSARTQIKFDAEFPKFTQRLLDIIYPNYNSPTPSMGVVQLQPNLKEGDLSHGYTIPKKSIFYSRLLPGEMTRCEFRNNQDVTLWPLDIEEVRLTSVPPDIPNLEIHRLNHQQLKGALRIKLRLQGDLVFSDLKGLDELPIYIQGDERVVSHTFELLHGSHVAVVVRGGDSEKPQNHVIVNQGLKFEGLAPDQSLLPLQWNMFHGHTLIQEYITCRERFYFFSLTQLSAALEGNSTNEVEIIILLNKLSQDLVPHLDASHFLLHCTAVINLFPKRVDRIEVNRALNNFHIVPDRSRPMDYEVFSVDKVFGLQAETSEELTFNPLYQTRHCDTGNFGRYFSVRREVRVKEASHRKYDTRTPYSGTEIFISLVDQQEAPYGEHIRYLLVDAMVTNRDLPRLLTSTGSLELTMSDSVPIHGARFVSSPSAPRSPFAVGEAAWRLIRQLSFNYLPLSEMEHARGGESLRNMLRLFTSTADTETLAQINSLVGCKTEPVVRRLSEEGLLVYGRGVRCSLTVDEEGFSGISPYLFGLVMENYLARHAAINIFTETELHSMQRGLIARWKARPGRRGAL</sequence>
<dbReference type="Proteomes" id="UP000198515">
    <property type="component" value="Unassembled WGS sequence"/>
</dbReference>
<dbReference type="PANTHER" id="PTHR35370">
    <property type="entry name" value="CYTOPLASMIC PROTEIN-RELATED-RELATED"/>
    <property type="match status" value="1"/>
</dbReference>
<dbReference type="Pfam" id="PF05947">
    <property type="entry name" value="T6SS_TssF"/>
    <property type="match status" value="1"/>
</dbReference>
<dbReference type="PANTHER" id="PTHR35370:SF1">
    <property type="entry name" value="TYPE VI SECRETION SYSTEM COMPONENT TSSF1"/>
    <property type="match status" value="1"/>
</dbReference>
<keyword evidence="2" id="KW-1185">Reference proteome</keyword>
<proteinExistence type="predicted"/>